<reference evidence="2 3" key="1">
    <citation type="submission" date="2017-09" db="EMBL/GenBank/DDBJ databases">
        <title>Depth-based differentiation of microbial function through sediment-hosted aquifers and enrichment of novel symbionts in the deep terrestrial subsurface.</title>
        <authorList>
            <person name="Probst A.J."/>
            <person name="Ladd B."/>
            <person name="Jarett J.K."/>
            <person name="Geller-Mcgrath D.E."/>
            <person name="Sieber C.M."/>
            <person name="Emerson J.B."/>
            <person name="Anantharaman K."/>
            <person name="Thomas B.C."/>
            <person name="Malmstrom R."/>
            <person name="Stieglmeier M."/>
            <person name="Klingl A."/>
            <person name="Woyke T."/>
            <person name="Ryan C.M."/>
            <person name="Banfield J.F."/>
        </authorList>
    </citation>
    <scope>NUCLEOTIDE SEQUENCE [LARGE SCALE GENOMIC DNA]</scope>
    <source>
        <strain evidence="2">CG23_combo_of_CG06-09_8_20_14_all_49_15</strain>
    </source>
</reference>
<name>A0A2G9ZM39_9BACT</name>
<accession>A0A2G9ZM39</accession>
<dbReference type="EMBL" id="PCSD01000001">
    <property type="protein sequence ID" value="PIP34246.1"/>
    <property type="molecule type" value="Genomic_DNA"/>
</dbReference>
<organism evidence="2 3">
    <name type="scientific">Candidatus Falkowbacteria bacterium CG23_combo_of_CG06-09_8_20_14_all_49_15</name>
    <dbReference type="NCBI Taxonomy" id="1974572"/>
    <lineage>
        <taxon>Bacteria</taxon>
        <taxon>Candidatus Falkowiibacteriota</taxon>
    </lineage>
</organism>
<evidence type="ECO:0008006" key="4">
    <source>
        <dbReference type="Google" id="ProtNLM"/>
    </source>
</evidence>
<dbReference type="Proteomes" id="UP000230729">
    <property type="component" value="Unassembled WGS sequence"/>
</dbReference>
<feature type="transmembrane region" description="Helical" evidence="1">
    <location>
        <begin position="39"/>
        <end position="61"/>
    </location>
</feature>
<evidence type="ECO:0000313" key="3">
    <source>
        <dbReference type="Proteomes" id="UP000230729"/>
    </source>
</evidence>
<proteinExistence type="predicted"/>
<evidence type="ECO:0000313" key="2">
    <source>
        <dbReference type="EMBL" id="PIP34246.1"/>
    </source>
</evidence>
<keyword evidence="1" id="KW-0812">Transmembrane</keyword>
<sequence>MYKKIFLSLKGFERYLLVTLLGVAVIYFVNILGVDLLGFSAPLVYFFSTLINFTIAYFLYLKIFQSQANRANLAKYLINLLVFFVIMNILFNIFVAYYHLHYLLAISLNFVIFPLLKFFSYKYLVFNKET</sequence>
<feature type="transmembrane region" description="Helical" evidence="1">
    <location>
        <begin position="12"/>
        <end position="33"/>
    </location>
</feature>
<evidence type="ECO:0000256" key="1">
    <source>
        <dbReference type="SAM" id="Phobius"/>
    </source>
</evidence>
<feature type="transmembrane region" description="Helical" evidence="1">
    <location>
        <begin position="100"/>
        <end position="119"/>
    </location>
</feature>
<feature type="transmembrane region" description="Helical" evidence="1">
    <location>
        <begin position="73"/>
        <end position="94"/>
    </location>
</feature>
<keyword evidence="1" id="KW-0472">Membrane</keyword>
<keyword evidence="1" id="KW-1133">Transmembrane helix</keyword>
<dbReference type="AlphaFoldDB" id="A0A2G9ZM39"/>
<protein>
    <recommendedName>
        <fullName evidence="4">GtrA-like protein domain-containing protein</fullName>
    </recommendedName>
</protein>
<comment type="caution">
    <text evidence="2">The sequence shown here is derived from an EMBL/GenBank/DDBJ whole genome shotgun (WGS) entry which is preliminary data.</text>
</comment>
<gene>
    <name evidence="2" type="ORF">COX22_00085</name>
</gene>